<keyword evidence="3" id="KW-1185">Reference proteome</keyword>
<name>A0AAI8YNB9_9PEZI</name>
<evidence type="ECO:0000313" key="3">
    <source>
        <dbReference type="Proteomes" id="UP001295740"/>
    </source>
</evidence>
<dbReference type="AlphaFoldDB" id="A0AAI8YNB9"/>
<feature type="region of interest" description="Disordered" evidence="1">
    <location>
        <begin position="21"/>
        <end position="96"/>
    </location>
</feature>
<protein>
    <submittedName>
        <fullName evidence="2">Uu.00g016960.m01.CDS01</fullName>
    </submittedName>
</protein>
<sequence length="212" mass="23231">MAANNMHPYNPGFSPFMMPINGNPFATLPSPMQAPVQVQQAQQGGGHQNPGPSAQPAPRKTDDSAHDPKNSPKNSPAESGAPSSPVKPPSSLIQPTYRKHSPNLIVDVAETCQEKFPFKEVAERHDTSVEKVFDVFAAIIKVPLLRCPTDRRRPGKLATTRVKEYTKAKKDLQESRAQVAPGAKQDYYVTPSTIAQSLGRVEFPEGFKFGQW</sequence>
<feature type="compositionally biased region" description="Basic and acidic residues" evidence="1">
    <location>
        <begin position="59"/>
        <end position="70"/>
    </location>
</feature>
<feature type="compositionally biased region" description="Low complexity" evidence="1">
    <location>
        <begin position="31"/>
        <end position="42"/>
    </location>
</feature>
<organism evidence="2 3">
    <name type="scientific">Anthostomella pinea</name>
    <dbReference type="NCBI Taxonomy" id="933095"/>
    <lineage>
        <taxon>Eukaryota</taxon>
        <taxon>Fungi</taxon>
        <taxon>Dikarya</taxon>
        <taxon>Ascomycota</taxon>
        <taxon>Pezizomycotina</taxon>
        <taxon>Sordariomycetes</taxon>
        <taxon>Xylariomycetidae</taxon>
        <taxon>Xylariales</taxon>
        <taxon>Xylariaceae</taxon>
        <taxon>Anthostomella</taxon>
    </lineage>
</organism>
<comment type="caution">
    <text evidence="2">The sequence shown here is derived from an EMBL/GenBank/DDBJ whole genome shotgun (WGS) entry which is preliminary data.</text>
</comment>
<proteinExistence type="predicted"/>
<dbReference type="Proteomes" id="UP001295740">
    <property type="component" value="Unassembled WGS sequence"/>
</dbReference>
<dbReference type="EMBL" id="CAUWAG010000020">
    <property type="protein sequence ID" value="CAJ2513577.1"/>
    <property type="molecule type" value="Genomic_DNA"/>
</dbReference>
<gene>
    <name evidence="2" type="ORF">KHLLAP_LOCUS14045</name>
</gene>
<accession>A0AAI8YNB9</accession>
<reference evidence="2" key="1">
    <citation type="submission" date="2023-10" db="EMBL/GenBank/DDBJ databases">
        <authorList>
            <person name="Hackl T."/>
        </authorList>
    </citation>
    <scope>NUCLEOTIDE SEQUENCE</scope>
</reference>
<evidence type="ECO:0000313" key="2">
    <source>
        <dbReference type="EMBL" id="CAJ2513577.1"/>
    </source>
</evidence>
<evidence type="ECO:0000256" key="1">
    <source>
        <dbReference type="SAM" id="MobiDB-lite"/>
    </source>
</evidence>